<feature type="coiled-coil region" evidence="1">
    <location>
        <begin position="519"/>
        <end position="634"/>
    </location>
</feature>
<dbReference type="Proteomes" id="UP000235916">
    <property type="component" value="Unassembled WGS sequence"/>
</dbReference>
<feature type="compositionally biased region" description="Low complexity" evidence="2">
    <location>
        <begin position="347"/>
        <end position="377"/>
    </location>
</feature>
<evidence type="ECO:0000313" key="4">
    <source>
        <dbReference type="EMBL" id="PND37986.1"/>
    </source>
</evidence>
<dbReference type="GO" id="GO:0016887">
    <property type="term" value="F:ATP hydrolysis activity"/>
    <property type="evidence" value="ECO:0007669"/>
    <property type="project" value="InterPro"/>
</dbReference>
<name>A0A2N8KWZ7_9BURK</name>
<keyword evidence="5" id="KW-1185">Reference proteome</keyword>
<dbReference type="Gene3D" id="3.40.50.300">
    <property type="entry name" value="P-loop containing nucleotide triphosphate hydrolases"/>
    <property type="match status" value="2"/>
</dbReference>
<dbReference type="InterPro" id="IPR038729">
    <property type="entry name" value="Rad50/SbcC_AAA"/>
</dbReference>
<evidence type="ECO:0000256" key="1">
    <source>
        <dbReference type="SAM" id="Coils"/>
    </source>
</evidence>
<accession>A0A2N8KWZ7</accession>
<feature type="coiled-coil region" evidence="1">
    <location>
        <begin position="210"/>
        <end position="314"/>
    </location>
</feature>
<dbReference type="GO" id="GO:0006302">
    <property type="term" value="P:double-strand break repair"/>
    <property type="evidence" value="ECO:0007669"/>
    <property type="project" value="InterPro"/>
</dbReference>
<dbReference type="Pfam" id="PF13476">
    <property type="entry name" value="AAA_23"/>
    <property type="match status" value="1"/>
</dbReference>
<comment type="caution">
    <text evidence="4">The sequence shown here is derived from an EMBL/GenBank/DDBJ whole genome shotgun (WGS) entry which is preliminary data.</text>
</comment>
<dbReference type="OrthoDB" id="9764467at2"/>
<reference evidence="4 5" key="1">
    <citation type="submission" date="2018-01" db="EMBL/GenBank/DDBJ databases">
        <title>Draft genome sequence of Paucibacter aquatile CR182 isolated from freshwater of the Nakdong River.</title>
        <authorList>
            <person name="Choi A."/>
            <person name="Chung E.J."/>
        </authorList>
    </citation>
    <scope>NUCLEOTIDE SEQUENCE [LARGE SCALE GENOMIC DNA]</scope>
    <source>
        <strain evidence="4 5">CR182</strain>
    </source>
</reference>
<dbReference type="PANTHER" id="PTHR41259">
    <property type="entry name" value="DOUBLE-STRAND BREAK REPAIR RAD50 ATPASE, PUTATIVE-RELATED"/>
    <property type="match status" value="1"/>
</dbReference>
<dbReference type="InterPro" id="IPR027417">
    <property type="entry name" value="P-loop_NTPase"/>
</dbReference>
<proteinExistence type="predicted"/>
<dbReference type="PANTHER" id="PTHR41259:SF1">
    <property type="entry name" value="DOUBLE-STRAND BREAK REPAIR RAD50 ATPASE, PUTATIVE-RELATED"/>
    <property type="match status" value="1"/>
</dbReference>
<sequence>MNAPLQLSRLRVEQLRQFRQGFELANLQPGLNIFCGPNEAGKSSLVRAIRAAFFERHRSSAVGDLLPWGDSSAAPSVELDFAFDGHQYRLAKSFGKRPRCDLRIDARSLEGAEAEDHLAQLFGYGFASRGASKTEHWGIPGLLWVEQGTGQELREAAQHAREHLHGALQSQAERLGQGAAAQVAASGGDALLSELRAQRGELLTATGKPRAELEQAAQRVQALQQSLQDLDLQIARYREDVDRLAQLRSQHQRDEQERPWEQLQQQLLQAQQAQTALQQSEQQLGEARQRMNQLQNQQQLLQRQLQAFAEQERAATQREQALAQASEQLQRAQAGLAPARDQFKHSSAQVRQAQAQLQQSRQAEAARQTRQQLEAAQHQQARMTEALQHAEAAQQSVAALRAPQAQQRPLTKADLDTLRKLDQRLRELSLQRQALATRLEFKLDAGQQLRLRQEGQAEAESLAGQGQVLLAAPGVLDLPGLGRLRITPGGQDLDGLEARWSEARAEHAAAMERLGVQDLAEAESRFAAQQEALAQLKLVEQALALSAPQGLARLQQEQADLQARLLALHDALAQQAAGEAATALSVAEAESALDATQRVEEAARQQLGRLEQQHSAMEAQQLQAQRELELARAQLAEPGRLERQREHQRQWLAGEAELAAVAARIETLQASLDRARPDIVQQDIARLQRSVQQMQQAHQELAVQIQLIEQSLQQAGAQGLDEQREQSAGDLARAQRRWHELRLRAAALDLLCRKLDGKRQASLARLQAPLQQHLQRYVQLLFPDARLDVDEALTPGLLQRGVESGDFEALSFGAREQLGLISRFAYADLLQEAGRPTLLILDDALVHSDAQRLAQMKRVIFDAAQRHQLLLFTCHPEDWRDLGVAQRSLR</sequence>
<dbReference type="SUPFAM" id="SSF52540">
    <property type="entry name" value="P-loop containing nucleoside triphosphate hydrolases"/>
    <property type="match status" value="1"/>
</dbReference>
<dbReference type="RefSeq" id="WP_102767906.1">
    <property type="nucleotide sequence ID" value="NZ_POSP01000003.1"/>
</dbReference>
<feature type="domain" description="Rad50/SbcC-type AAA" evidence="3">
    <location>
        <begin position="9"/>
        <end position="330"/>
    </location>
</feature>
<organism evidence="4 5">
    <name type="scientific">Kinneretia aquatilis</name>
    <dbReference type="NCBI Taxonomy" id="2070761"/>
    <lineage>
        <taxon>Bacteria</taxon>
        <taxon>Pseudomonadati</taxon>
        <taxon>Pseudomonadota</taxon>
        <taxon>Betaproteobacteria</taxon>
        <taxon>Burkholderiales</taxon>
        <taxon>Sphaerotilaceae</taxon>
        <taxon>Roseateles</taxon>
    </lineage>
</organism>
<dbReference type="EMBL" id="POSP01000003">
    <property type="protein sequence ID" value="PND37986.1"/>
    <property type="molecule type" value="Genomic_DNA"/>
</dbReference>
<feature type="compositionally biased region" description="Low complexity" evidence="2">
    <location>
        <begin position="398"/>
        <end position="410"/>
    </location>
</feature>
<feature type="region of interest" description="Disordered" evidence="2">
    <location>
        <begin position="332"/>
        <end position="411"/>
    </location>
</feature>
<feature type="coiled-coil region" evidence="1">
    <location>
        <begin position="684"/>
        <end position="737"/>
    </location>
</feature>
<gene>
    <name evidence="4" type="ORF">C1O66_10915</name>
</gene>
<evidence type="ECO:0000259" key="3">
    <source>
        <dbReference type="Pfam" id="PF13476"/>
    </source>
</evidence>
<dbReference type="AlphaFoldDB" id="A0A2N8KWZ7"/>
<keyword evidence="1" id="KW-0175">Coiled coil</keyword>
<evidence type="ECO:0000256" key="2">
    <source>
        <dbReference type="SAM" id="MobiDB-lite"/>
    </source>
</evidence>
<evidence type="ECO:0000313" key="5">
    <source>
        <dbReference type="Proteomes" id="UP000235916"/>
    </source>
</evidence>
<protein>
    <submittedName>
        <fullName evidence="4">GTP-binding protein</fullName>
    </submittedName>
</protein>